<feature type="region of interest" description="Disordered" evidence="1">
    <location>
        <begin position="350"/>
        <end position="451"/>
    </location>
</feature>
<proteinExistence type="predicted"/>
<dbReference type="AlphaFoldDB" id="A0A3N4HVM1"/>
<gene>
    <name evidence="2" type="ORF">BJ508DRAFT_329798</name>
</gene>
<organism evidence="2 3">
    <name type="scientific">Ascobolus immersus RN42</name>
    <dbReference type="NCBI Taxonomy" id="1160509"/>
    <lineage>
        <taxon>Eukaryota</taxon>
        <taxon>Fungi</taxon>
        <taxon>Dikarya</taxon>
        <taxon>Ascomycota</taxon>
        <taxon>Pezizomycotina</taxon>
        <taxon>Pezizomycetes</taxon>
        <taxon>Pezizales</taxon>
        <taxon>Ascobolaceae</taxon>
        <taxon>Ascobolus</taxon>
    </lineage>
</organism>
<dbReference type="EMBL" id="ML119719">
    <property type="protein sequence ID" value="RPA77913.1"/>
    <property type="molecule type" value="Genomic_DNA"/>
</dbReference>
<evidence type="ECO:0000256" key="1">
    <source>
        <dbReference type="SAM" id="MobiDB-lite"/>
    </source>
</evidence>
<evidence type="ECO:0000313" key="3">
    <source>
        <dbReference type="Proteomes" id="UP000275078"/>
    </source>
</evidence>
<evidence type="ECO:0000313" key="2">
    <source>
        <dbReference type="EMBL" id="RPA77913.1"/>
    </source>
</evidence>
<keyword evidence="3" id="KW-1185">Reference proteome</keyword>
<feature type="compositionally biased region" description="Basic residues" evidence="1">
    <location>
        <begin position="379"/>
        <end position="388"/>
    </location>
</feature>
<dbReference type="Proteomes" id="UP000275078">
    <property type="component" value="Unassembled WGS sequence"/>
</dbReference>
<feature type="compositionally biased region" description="Polar residues" evidence="1">
    <location>
        <begin position="396"/>
        <end position="408"/>
    </location>
</feature>
<name>A0A3N4HVM1_ASCIM</name>
<accession>A0A3N4HVM1</accession>
<protein>
    <submittedName>
        <fullName evidence="2">Uncharacterized protein</fullName>
    </submittedName>
</protein>
<reference evidence="2 3" key="1">
    <citation type="journal article" date="2018" name="Nat. Ecol. Evol.">
        <title>Pezizomycetes genomes reveal the molecular basis of ectomycorrhizal truffle lifestyle.</title>
        <authorList>
            <person name="Murat C."/>
            <person name="Payen T."/>
            <person name="Noel B."/>
            <person name="Kuo A."/>
            <person name="Morin E."/>
            <person name="Chen J."/>
            <person name="Kohler A."/>
            <person name="Krizsan K."/>
            <person name="Balestrini R."/>
            <person name="Da Silva C."/>
            <person name="Montanini B."/>
            <person name="Hainaut M."/>
            <person name="Levati E."/>
            <person name="Barry K.W."/>
            <person name="Belfiori B."/>
            <person name="Cichocki N."/>
            <person name="Clum A."/>
            <person name="Dockter R.B."/>
            <person name="Fauchery L."/>
            <person name="Guy J."/>
            <person name="Iotti M."/>
            <person name="Le Tacon F."/>
            <person name="Lindquist E.A."/>
            <person name="Lipzen A."/>
            <person name="Malagnac F."/>
            <person name="Mello A."/>
            <person name="Molinier V."/>
            <person name="Miyauchi S."/>
            <person name="Poulain J."/>
            <person name="Riccioni C."/>
            <person name="Rubini A."/>
            <person name="Sitrit Y."/>
            <person name="Splivallo R."/>
            <person name="Traeger S."/>
            <person name="Wang M."/>
            <person name="Zifcakova L."/>
            <person name="Wipf D."/>
            <person name="Zambonelli A."/>
            <person name="Paolocci F."/>
            <person name="Nowrousian M."/>
            <person name="Ottonello S."/>
            <person name="Baldrian P."/>
            <person name="Spatafora J.W."/>
            <person name="Henrissat B."/>
            <person name="Nagy L.G."/>
            <person name="Aury J.M."/>
            <person name="Wincker P."/>
            <person name="Grigoriev I.V."/>
            <person name="Bonfante P."/>
            <person name="Martin F.M."/>
        </authorList>
    </citation>
    <scope>NUCLEOTIDE SEQUENCE [LARGE SCALE GENOMIC DNA]</scope>
    <source>
        <strain evidence="2 3">RN42</strain>
    </source>
</reference>
<sequence length="451" mass="51644">MSRVFETIFRAIKKLIDRSVRIPVRKFARKYSQSQRQRPRSKLESYRFPFIYAHELSRGSKIVKPKKGGAAYCFRISPAEFAKFKKRVRDQNLRRTRRFKIEYYPAASALHIMPIHETHGSAASIFGHMCAMWFELNIEGSINSPFFPGQFADRSIRLYNPDDPDFEGKPQREADLSFGTMRHKTNKKYSAVMEVGNSQDFADVQARCHEWICWTKGIVNIALGLSVTYDLRGDIRIAAWETVSTSGRDRRDPPSPVPNDNKVTVGRKLFDYTLVDKLAKDSKVNPTDLIARKRSDCPEYIKIPLKYFVDIKNEKARCERAGWPVCPSSVRDMEVSIEVDSFLTRLGNSVRDSRISQESKASSSKDYGHELPKPYKPSKSTKVKKRRGFLLETRSPFRSRSNATSQEGNSDDDDNYVDNSKSKTGGMLSAMTRMLTRSRSKLGLGRNDERG</sequence>